<feature type="non-terminal residue" evidence="1">
    <location>
        <position position="160"/>
    </location>
</feature>
<reference evidence="1" key="1">
    <citation type="journal article" date="2015" name="Nature">
        <title>Complex archaea that bridge the gap between prokaryotes and eukaryotes.</title>
        <authorList>
            <person name="Spang A."/>
            <person name="Saw J.H."/>
            <person name="Jorgensen S.L."/>
            <person name="Zaremba-Niedzwiedzka K."/>
            <person name="Martijn J."/>
            <person name="Lind A.E."/>
            <person name="van Eijk R."/>
            <person name="Schleper C."/>
            <person name="Guy L."/>
            <person name="Ettema T.J."/>
        </authorList>
    </citation>
    <scope>NUCLEOTIDE SEQUENCE</scope>
</reference>
<evidence type="ECO:0000313" key="1">
    <source>
        <dbReference type="EMBL" id="KKL47190.1"/>
    </source>
</evidence>
<name>A0A0F9EQL5_9ZZZZ</name>
<dbReference type="EMBL" id="LAZR01033757">
    <property type="protein sequence ID" value="KKL47190.1"/>
    <property type="molecule type" value="Genomic_DNA"/>
</dbReference>
<organism evidence="1">
    <name type="scientific">marine sediment metagenome</name>
    <dbReference type="NCBI Taxonomy" id="412755"/>
    <lineage>
        <taxon>unclassified sequences</taxon>
        <taxon>metagenomes</taxon>
        <taxon>ecological metagenomes</taxon>
    </lineage>
</organism>
<accession>A0A0F9EQL5</accession>
<gene>
    <name evidence="1" type="ORF">LCGC14_2338050</name>
</gene>
<sequence length="160" mass="18654">MGKEVQACKVCGGPIRSDNKVGICVRNAECRKAKMRKWHVEHREECNAKSREWKKEHPEEVRDYNRKWYAENGKERLETLTLIRRLKGRMPQAKQRGCYGANYGGGGVVYCGISGCGKSIGWRWPKVIRNNKYGFLCTSHRGQWQRLKKLLEEKQRGNQE</sequence>
<comment type="caution">
    <text evidence="1">The sequence shown here is derived from an EMBL/GenBank/DDBJ whole genome shotgun (WGS) entry which is preliminary data.</text>
</comment>
<dbReference type="AlphaFoldDB" id="A0A0F9EQL5"/>
<proteinExistence type="predicted"/>
<protein>
    <submittedName>
        <fullName evidence="1">Uncharacterized protein</fullName>
    </submittedName>
</protein>